<evidence type="ECO:0000256" key="7">
    <source>
        <dbReference type="ARBA" id="ARBA00023136"/>
    </source>
</evidence>
<organism evidence="10 11">
    <name type="scientific">Paraglomus brasilianum</name>
    <dbReference type="NCBI Taxonomy" id="144538"/>
    <lineage>
        <taxon>Eukaryota</taxon>
        <taxon>Fungi</taxon>
        <taxon>Fungi incertae sedis</taxon>
        <taxon>Mucoromycota</taxon>
        <taxon>Glomeromycotina</taxon>
        <taxon>Glomeromycetes</taxon>
        <taxon>Paraglomerales</taxon>
        <taxon>Paraglomeraceae</taxon>
        <taxon>Paraglomus</taxon>
    </lineage>
</organism>
<keyword evidence="6 8" id="KW-1133">Transmembrane helix</keyword>
<protein>
    <recommendedName>
        <fullName evidence="4 8">Golgi apparatus membrane protein TVP23</fullName>
    </recommendedName>
</protein>
<sequence>ESSQNLLSAAAPFSGVEQDVETGTETSSTTQNQGGNTRNPSIWEQSRLDIFIDLASLLVGLRWWNDIQEDGTNVWMFESRDPSRPINQTDSRVFWISLYVTLVIWFFFGFFALIKPPWLLIVVVALTLNIANVIGYTQCDKDAKRKWASGLAARAASSNSGVIGKLFSFGFGKLFT</sequence>
<feature type="compositionally biased region" description="Polar residues" evidence="9">
    <location>
        <begin position="21"/>
        <end position="40"/>
    </location>
</feature>
<feature type="transmembrane region" description="Helical" evidence="8">
    <location>
        <begin position="118"/>
        <end position="137"/>
    </location>
</feature>
<evidence type="ECO:0000256" key="9">
    <source>
        <dbReference type="SAM" id="MobiDB-lite"/>
    </source>
</evidence>
<accession>A0A9N8ZAL8</accession>
<dbReference type="GO" id="GO:0009306">
    <property type="term" value="P:protein secretion"/>
    <property type="evidence" value="ECO:0007669"/>
    <property type="project" value="TreeGrafter"/>
</dbReference>
<dbReference type="InterPro" id="IPR008564">
    <property type="entry name" value="TVP23-like"/>
</dbReference>
<evidence type="ECO:0000256" key="6">
    <source>
        <dbReference type="ARBA" id="ARBA00022989"/>
    </source>
</evidence>
<comment type="caution">
    <text evidence="10">The sequence shown here is derived from an EMBL/GenBank/DDBJ whole genome shotgun (WGS) entry which is preliminary data.</text>
</comment>
<dbReference type="PANTHER" id="PTHR13019:SF7">
    <property type="entry name" value="GOLGI APPARATUS MEMBRANE PROTEIN TVP23"/>
    <property type="match status" value="1"/>
</dbReference>
<evidence type="ECO:0000256" key="8">
    <source>
        <dbReference type="RuleBase" id="RU361206"/>
    </source>
</evidence>
<keyword evidence="5 8" id="KW-0812">Transmembrane</keyword>
<gene>
    <name evidence="10" type="ORF">PBRASI_LOCUS1809</name>
</gene>
<name>A0A9N8ZAL8_9GLOM</name>
<feature type="transmembrane region" description="Helical" evidence="8">
    <location>
        <begin position="93"/>
        <end position="112"/>
    </location>
</feature>
<keyword evidence="8" id="KW-0333">Golgi apparatus</keyword>
<comment type="subcellular location">
    <subcellularLocation>
        <location evidence="8">Golgi apparatus membrane</location>
        <topology evidence="8">Multi-pass membrane protein</topology>
    </subcellularLocation>
    <subcellularLocation>
        <location evidence="2">Membrane</location>
        <topology evidence="2">Multi-pass membrane protein</topology>
    </subcellularLocation>
</comment>
<evidence type="ECO:0000256" key="5">
    <source>
        <dbReference type="ARBA" id="ARBA00022692"/>
    </source>
</evidence>
<feature type="region of interest" description="Disordered" evidence="9">
    <location>
        <begin position="1"/>
        <end position="40"/>
    </location>
</feature>
<proteinExistence type="inferred from homology"/>
<dbReference type="AlphaFoldDB" id="A0A9N8ZAL8"/>
<dbReference type="PANTHER" id="PTHR13019">
    <property type="entry name" value="GOLGI APPARATUS MEMBRANE PROTEIN TVP23"/>
    <property type="match status" value="1"/>
</dbReference>
<reference evidence="10" key="1">
    <citation type="submission" date="2021-06" db="EMBL/GenBank/DDBJ databases">
        <authorList>
            <person name="Kallberg Y."/>
            <person name="Tangrot J."/>
            <person name="Rosling A."/>
        </authorList>
    </citation>
    <scope>NUCLEOTIDE SEQUENCE</scope>
    <source>
        <strain evidence="10">BR232B</strain>
    </source>
</reference>
<evidence type="ECO:0000256" key="2">
    <source>
        <dbReference type="ARBA" id="ARBA00004141"/>
    </source>
</evidence>
<keyword evidence="7 8" id="KW-0472">Membrane</keyword>
<keyword evidence="11" id="KW-1185">Reference proteome</keyword>
<evidence type="ECO:0000256" key="1">
    <source>
        <dbReference type="ARBA" id="ARBA00003246"/>
    </source>
</evidence>
<dbReference type="OrthoDB" id="2151161at2759"/>
<dbReference type="EMBL" id="CAJVPI010000127">
    <property type="protein sequence ID" value="CAG8485484.1"/>
    <property type="molecule type" value="Genomic_DNA"/>
</dbReference>
<dbReference type="GO" id="GO:0000139">
    <property type="term" value="C:Golgi membrane"/>
    <property type="evidence" value="ECO:0007669"/>
    <property type="project" value="UniProtKB-SubCell"/>
</dbReference>
<comment type="similarity">
    <text evidence="3 8">Belongs to the TVP23 family.</text>
</comment>
<comment type="function">
    <text evidence="1 8">Golgi membrane protein involved in vesicular trafficking.</text>
</comment>
<feature type="non-terminal residue" evidence="10">
    <location>
        <position position="1"/>
    </location>
</feature>
<dbReference type="Proteomes" id="UP000789739">
    <property type="component" value="Unassembled WGS sequence"/>
</dbReference>
<dbReference type="GO" id="GO:0016192">
    <property type="term" value="P:vesicle-mediated transport"/>
    <property type="evidence" value="ECO:0007669"/>
    <property type="project" value="TreeGrafter"/>
</dbReference>
<evidence type="ECO:0000256" key="3">
    <source>
        <dbReference type="ARBA" id="ARBA00005467"/>
    </source>
</evidence>
<evidence type="ECO:0000313" key="11">
    <source>
        <dbReference type="Proteomes" id="UP000789739"/>
    </source>
</evidence>
<evidence type="ECO:0000256" key="4">
    <source>
        <dbReference type="ARBA" id="ARBA00013603"/>
    </source>
</evidence>
<dbReference type="Pfam" id="PF05832">
    <property type="entry name" value="DUF846"/>
    <property type="match status" value="1"/>
</dbReference>
<evidence type="ECO:0000313" key="10">
    <source>
        <dbReference type="EMBL" id="CAG8485484.1"/>
    </source>
</evidence>